<accession>A0A915JRZ8</accession>
<name>A0A915JRZ8_ROMCU</name>
<dbReference type="AlphaFoldDB" id="A0A915JRZ8"/>
<evidence type="ECO:0000259" key="2">
    <source>
        <dbReference type="Pfam" id="PF16486"/>
    </source>
</evidence>
<evidence type="ECO:0000313" key="4">
    <source>
        <dbReference type="WBParaSite" id="nRc.2.0.1.t28854-RA"/>
    </source>
</evidence>
<proteinExistence type="predicted"/>
<reference evidence="4" key="1">
    <citation type="submission" date="2022-11" db="UniProtKB">
        <authorList>
            <consortium name="WormBaseParasite"/>
        </authorList>
    </citation>
    <scope>IDENTIFICATION</scope>
</reference>
<evidence type="ECO:0000256" key="1">
    <source>
        <dbReference type="SAM" id="MobiDB-lite"/>
    </source>
</evidence>
<feature type="region of interest" description="Disordered" evidence="1">
    <location>
        <begin position="1"/>
        <end position="37"/>
    </location>
</feature>
<dbReference type="Proteomes" id="UP000887565">
    <property type="component" value="Unplaced"/>
</dbReference>
<feature type="compositionally biased region" description="Polar residues" evidence="1">
    <location>
        <begin position="12"/>
        <end position="26"/>
    </location>
</feature>
<keyword evidence="3" id="KW-1185">Reference proteome</keyword>
<dbReference type="Pfam" id="PF16486">
    <property type="entry name" value="ArgoN"/>
    <property type="match status" value="1"/>
</dbReference>
<evidence type="ECO:0000313" key="3">
    <source>
        <dbReference type="Proteomes" id="UP000887565"/>
    </source>
</evidence>
<protein>
    <submittedName>
        <fullName evidence="4">Protein argonaute N-terminal domain-containing protein</fullName>
    </submittedName>
</protein>
<dbReference type="InterPro" id="IPR032474">
    <property type="entry name" value="Argonaute_N"/>
</dbReference>
<sequence>MAYRGRGRGLKPQNTCTPGGNRSPISRSDPIGEGSVVNPSQLVDLPEKPALGRIGKPIALITNHFEMKMTKNVILYRYQITIEQSFGKGKITWTNGKGKGLPRNEIRNLCYAVYEEWAKKCRLNVFEMIYDRQRNLYTLNDLQDLGYDGYNLGPVSPQNFVLR</sequence>
<feature type="domain" description="Protein argonaute N-terminal" evidence="2">
    <location>
        <begin position="56"/>
        <end position="144"/>
    </location>
</feature>
<organism evidence="3 4">
    <name type="scientific">Romanomermis culicivorax</name>
    <name type="common">Nematode worm</name>
    <dbReference type="NCBI Taxonomy" id="13658"/>
    <lineage>
        <taxon>Eukaryota</taxon>
        <taxon>Metazoa</taxon>
        <taxon>Ecdysozoa</taxon>
        <taxon>Nematoda</taxon>
        <taxon>Enoplea</taxon>
        <taxon>Dorylaimia</taxon>
        <taxon>Mermithida</taxon>
        <taxon>Mermithoidea</taxon>
        <taxon>Mermithidae</taxon>
        <taxon>Romanomermis</taxon>
    </lineage>
</organism>
<dbReference type="WBParaSite" id="nRc.2.0.1.t28854-RA">
    <property type="protein sequence ID" value="nRc.2.0.1.t28854-RA"/>
    <property type="gene ID" value="nRc.2.0.1.g28854"/>
</dbReference>